<dbReference type="Proteomes" id="UP000799118">
    <property type="component" value="Unassembled WGS sequence"/>
</dbReference>
<dbReference type="GO" id="GO:0006401">
    <property type="term" value="P:RNA catabolic process"/>
    <property type="evidence" value="ECO:0007669"/>
    <property type="project" value="InterPro"/>
</dbReference>
<dbReference type="SUPFAM" id="SSF48452">
    <property type="entry name" value="TPR-like"/>
    <property type="match status" value="5"/>
</dbReference>
<feature type="repeat" description="TPR" evidence="3">
    <location>
        <begin position="735"/>
        <end position="768"/>
    </location>
</feature>
<proteinExistence type="predicted"/>
<keyword evidence="1" id="KW-0677">Repeat</keyword>
<dbReference type="SMART" id="SM00028">
    <property type="entry name" value="TPR"/>
    <property type="match status" value="11"/>
</dbReference>
<dbReference type="PANTHER" id="PTHR15704:SF7">
    <property type="entry name" value="SUPERKILLER COMPLEX PROTEIN 3"/>
    <property type="match status" value="1"/>
</dbReference>
<gene>
    <name evidence="4" type="ORF">BT96DRAFT_1018079</name>
</gene>
<evidence type="ECO:0000313" key="4">
    <source>
        <dbReference type="EMBL" id="KAE9401598.1"/>
    </source>
</evidence>
<keyword evidence="2 3" id="KW-0802">TPR repeat</keyword>
<dbReference type="Pfam" id="PF18833">
    <property type="entry name" value="TPR_22"/>
    <property type="match status" value="1"/>
</dbReference>
<evidence type="ECO:0000256" key="3">
    <source>
        <dbReference type="PROSITE-ProRule" id="PRU00339"/>
    </source>
</evidence>
<reference evidence="4" key="1">
    <citation type="journal article" date="2019" name="Environ. Microbiol.">
        <title>Fungal ecological strategies reflected in gene transcription - a case study of two litter decomposers.</title>
        <authorList>
            <person name="Barbi F."/>
            <person name="Kohler A."/>
            <person name="Barry K."/>
            <person name="Baskaran P."/>
            <person name="Daum C."/>
            <person name="Fauchery L."/>
            <person name="Ihrmark K."/>
            <person name="Kuo A."/>
            <person name="LaButti K."/>
            <person name="Lipzen A."/>
            <person name="Morin E."/>
            <person name="Grigoriev I.V."/>
            <person name="Henrissat B."/>
            <person name="Lindahl B."/>
            <person name="Martin F."/>
        </authorList>
    </citation>
    <scope>NUCLEOTIDE SEQUENCE</scope>
    <source>
        <strain evidence="4">JB14</strain>
    </source>
</reference>
<feature type="repeat" description="TPR" evidence="3">
    <location>
        <begin position="699"/>
        <end position="732"/>
    </location>
</feature>
<dbReference type="Pfam" id="PF13181">
    <property type="entry name" value="TPR_8"/>
    <property type="match status" value="1"/>
</dbReference>
<evidence type="ECO:0000313" key="5">
    <source>
        <dbReference type="Proteomes" id="UP000799118"/>
    </source>
</evidence>
<organism evidence="4 5">
    <name type="scientific">Gymnopus androsaceus JB14</name>
    <dbReference type="NCBI Taxonomy" id="1447944"/>
    <lineage>
        <taxon>Eukaryota</taxon>
        <taxon>Fungi</taxon>
        <taxon>Dikarya</taxon>
        <taxon>Basidiomycota</taxon>
        <taxon>Agaricomycotina</taxon>
        <taxon>Agaricomycetes</taxon>
        <taxon>Agaricomycetidae</taxon>
        <taxon>Agaricales</taxon>
        <taxon>Marasmiineae</taxon>
        <taxon>Omphalotaceae</taxon>
        <taxon>Gymnopus</taxon>
    </lineage>
</organism>
<dbReference type="OrthoDB" id="421075at2759"/>
<dbReference type="InterPro" id="IPR039226">
    <property type="entry name" value="Ski3/TTC37"/>
</dbReference>
<name>A0A6A4HWJ8_9AGAR</name>
<sequence>MSSIVKTKLKLAREFLSKKNYTGAKDAALKVLEYEPDNYNANVFLGLASLELGDLTESEQAYKRATELNPDQVLAWQGLSQFYERTKDWEKYADVLRCIVDMHTKANDAVKCAEALQKYINLQRERGTSAQLTDALYLLLPDSAPYPVLSTLDPPDPTNPTSTTIFQVQTAIYNSLTVVEEIIAILEQDEESYVKKEFEKRRTRLNAGPPDQIRKEIGREVWGKSRLPSLYGEVLAHPNTDDALRRETDSKLLRYKHKYMLSLPATGDTAAAKNEVVKEIEDLISGAVLLHIPDELAWTLYLERKDVENIDGYDYAHLREFMTLFPSHQLTALLKGYFIYMQIPISDDVEEDGHVAEDTDIGYDAILEAYPSISSSLIATRIVAEVYLLETDYENAIQSAENGLQALTKYSQQNGSKLSNVRLRFQTVLATSLVHFYPPKHHLKALNIVEEILTLSPKNIVGIMAKGYIQEASEKWREAAENFAKVYEALGEEDNEGLRAEEERAWCISRAGDTCAALDSLKSVLQKLAGLENHDHDRARCYWRIGKCLWDLGNEKIAEGYQNFIIALKCDPTYAPAFTCLGIYYSEHLSPPDPTRASKCFQKAFELDSREAEAAHRLAKGFADEKEWDLVEVVARRTIEGEGGLDGGLQSGEENVSGKYLPTNAWAWKALGVVNLMNRHYIPAIDALQVALRADPEDYLTWLRLGEAYFRSGRHSAALKALGRSQELHNHEDDWICSYFIAEVYRQTGQYEDAVNQLEAVLSLKPTELSVLAALAQTYLDLGRSELLDGFVARAERSFILSVQLSLRAISDSTGFRTVIWKPATDALYLLSTRNAFCNPSAVQAVLVDVKNLLGKPSSRIANIVSLPSQDDLHPDSNGVLELTIAAYDHRIDLGSSETVSMGSAWFDLSVALRSLAQRLPTGDKKREVMSQTSKSLIEAIRADPMNDAYWVALGDVNFVDQPKTAQHAYIKALEIDSKNAETWANLGLLFFHHNDFELANEAFYRAQSADPDCTLAWVGQALVAITGGHTLGATGILEHAVGLTNVVPEADYQYTSRVFSRMKEGRAASVSTTDALLPAFFILDRYVKSKPNDPTALHLYALICESLGQTQLGVDLITRAIALLEASYEQTEDSDIERQFTTAHANIGRLKLSLKDYEGALESFESSLGLLAEDTDETTMLLRVQGQFGSGIAHFKMGNLESALENFEAALESTVDNNLVRGEVTVMLSQTLWAIGSSDSKDQAKTLLLECIAADPENLVAINTLAAMGILTEDESLIDAALSEILALPVDSRLSLDPQRNVDRLLIQHHLGLDDTEKALGIAQSAVFTDPTRHETRSQLATLLFQMQRYDSVLPVLSGPSTENLHESQGLLKLRAVGESLSTKTDWAVRLAQKNIMLKPSNEDNWRILALARAFTA</sequence>
<feature type="repeat" description="TPR" evidence="3">
    <location>
        <begin position="1142"/>
        <end position="1175"/>
    </location>
</feature>
<keyword evidence="5" id="KW-1185">Reference proteome</keyword>
<feature type="repeat" description="TPR" evidence="3">
    <location>
        <begin position="39"/>
        <end position="72"/>
    </location>
</feature>
<dbReference type="GO" id="GO:0055087">
    <property type="term" value="C:Ski complex"/>
    <property type="evidence" value="ECO:0007669"/>
    <property type="project" value="InterPro"/>
</dbReference>
<dbReference type="PANTHER" id="PTHR15704">
    <property type="entry name" value="SUPERKILLER 3 PROTEIN-RELATED"/>
    <property type="match status" value="1"/>
</dbReference>
<dbReference type="Pfam" id="PF13432">
    <property type="entry name" value="TPR_16"/>
    <property type="match status" value="3"/>
</dbReference>
<dbReference type="InterPro" id="IPR019734">
    <property type="entry name" value="TPR_rpt"/>
</dbReference>
<feature type="repeat" description="TPR" evidence="3">
    <location>
        <begin position="665"/>
        <end position="698"/>
    </location>
</feature>
<dbReference type="PROSITE" id="PS50005">
    <property type="entry name" value="TPR"/>
    <property type="match status" value="7"/>
</dbReference>
<feature type="repeat" description="TPR" evidence="3">
    <location>
        <begin position="981"/>
        <end position="1014"/>
    </location>
</feature>
<evidence type="ECO:0000256" key="1">
    <source>
        <dbReference type="ARBA" id="ARBA00022737"/>
    </source>
</evidence>
<feature type="repeat" description="TPR" evidence="3">
    <location>
        <begin position="1185"/>
        <end position="1218"/>
    </location>
</feature>
<dbReference type="Gene3D" id="1.25.40.10">
    <property type="entry name" value="Tetratricopeptide repeat domain"/>
    <property type="match status" value="5"/>
</dbReference>
<evidence type="ECO:0000256" key="2">
    <source>
        <dbReference type="ARBA" id="ARBA00022803"/>
    </source>
</evidence>
<dbReference type="EMBL" id="ML769444">
    <property type="protein sequence ID" value="KAE9401598.1"/>
    <property type="molecule type" value="Genomic_DNA"/>
</dbReference>
<protein>
    <submittedName>
        <fullName evidence="4">Superkiller protein 3 SKI3</fullName>
    </submittedName>
</protein>
<dbReference type="InterPro" id="IPR011990">
    <property type="entry name" value="TPR-like_helical_dom_sf"/>
</dbReference>
<accession>A0A6A4HWJ8</accession>
<dbReference type="InterPro" id="IPR040962">
    <property type="entry name" value="TPR_22"/>
</dbReference>